<reference evidence="4" key="1">
    <citation type="journal article" date="2019" name="Int. J. Syst. Evol. Microbiol.">
        <title>The Global Catalogue of Microorganisms (GCM) 10K type strain sequencing project: providing services to taxonomists for standard genome sequencing and annotation.</title>
        <authorList>
            <consortium name="The Broad Institute Genomics Platform"/>
            <consortium name="The Broad Institute Genome Sequencing Center for Infectious Disease"/>
            <person name="Wu L."/>
            <person name="Ma J."/>
        </authorList>
    </citation>
    <scope>NUCLEOTIDE SEQUENCE [LARGE SCALE GENOMIC DNA]</scope>
    <source>
        <strain evidence="4">KCTC 23299</strain>
    </source>
</reference>
<feature type="chain" id="PRO_5045655455" evidence="1">
    <location>
        <begin position="21"/>
        <end position="202"/>
    </location>
</feature>
<dbReference type="EMBL" id="JBHUOZ010000003">
    <property type="protein sequence ID" value="MFD2921103.1"/>
    <property type="molecule type" value="Genomic_DNA"/>
</dbReference>
<evidence type="ECO:0000259" key="2">
    <source>
        <dbReference type="Pfam" id="PF13568"/>
    </source>
</evidence>
<name>A0ABW6A6X6_9BACT</name>
<dbReference type="RefSeq" id="WP_386100758.1">
    <property type="nucleotide sequence ID" value="NZ_JBHUOZ010000003.1"/>
</dbReference>
<evidence type="ECO:0000313" key="4">
    <source>
        <dbReference type="Proteomes" id="UP001597511"/>
    </source>
</evidence>
<evidence type="ECO:0000256" key="1">
    <source>
        <dbReference type="SAM" id="SignalP"/>
    </source>
</evidence>
<accession>A0ABW6A6X6</accession>
<evidence type="ECO:0000313" key="3">
    <source>
        <dbReference type="EMBL" id="MFD2921103.1"/>
    </source>
</evidence>
<keyword evidence="4" id="KW-1185">Reference proteome</keyword>
<keyword evidence="1" id="KW-0732">Signal</keyword>
<proteinExistence type="predicted"/>
<dbReference type="InterPro" id="IPR025665">
    <property type="entry name" value="Beta-barrel_OMP_2"/>
</dbReference>
<comment type="caution">
    <text evidence="3">The sequence shown here is derived from an EMBL/GenBank/DDBJ whole genome shotgun (WGS) entry which is preliminary data.</text>
</comment>
<organism evidence="3 4">
    <name type="scientific">Terrimonas rubra</name>
    <dbReference type="NCBI Taxonomy" id="1035890"/>
    <lineage>
        <taxon>Bacteria</taxon>
        <taxon>Pseudomonadati</taxon>
        <taxon>Bacteroidota</taxon>
        <taxon>Chitinophagia</taxon>
        <taxon>Chitinophagales</taxon>
        <taxon>Chitinophagaceae</taxon>
        <taxon>Terrimonas</taxon>
    </lineage>
</organism>
<dbReference type="Proteomes" id="UP001597511">
    <property type="component" value="Unassembled WGS sequence"/>
</dbReference>
<feature type="signal peptide" evidence="1">
    <location>
        <begin position="1"/>
        <end position="20"/>
    </location>
</feature>
<sequence length="202" mass="22237">MKKLVITLVTLLAAYHFSQAQLSYGARAGLNVSKISFTNDDFKTKFQPGFSIGLYGKYALNKAMAVQVETFFSREGTKEERVSSGTKGNINKSYVQIPLLFQYKFVKGLYAEAGPQFGILVASKEKYGNGNNNIKPYYKPVDIRVPIGVGYDLNDVVKGLSVDLRYSFSLSKINKIAVGGGNLKNQVIGLSAFYNIGQLFAK</sequence>
<feature type="domain" description="Outer membrane protein beta-barrel" evidence="2">
    <location>
        <begin position="17"/>
        <end position="173"/>
    </location>
</feature>
<gene>
    <name evidence="3" type="ORF">ACFS6H_15360</name>
</gene>
<dbReference type="Pfam" id="PF13568">
    <property type="entry name" value="OMP_b-brl_2"/>
    <property type="match status" value="1"/>
</dbReference>
<protein>
    <submittedName>
        <fullName evidence="3">Porin family protein</fullName>
    </submittedName>
</protein>